<feature type="region of interest" description="Disordered" evidence="2">
    <location>
        <begin position="501"/>
        <end position="592"/>
    </location>
</feature>
<gene>
    <name evidence="4" type="ORF">DUNSADRAFT_5885</name>
</gene>
<organism evidence="4 5">
    <name type="scientific">Dunaliella salina</name>
    <name type="common">Green alga</name>
    <name type="synonym">Protococcus salinus</name>
    <dbReference type="NCBI Taxonomy" id="3046"/>
    <lineage>
        <taxon>Eukaryota</taxon>
        <taxon>Viridiplantae</taxon>
        <taxon>Chlorophyta</taxon>
        <taxon>core chlorophytes</taxon>
        <taxon>Chlorophyceae</taxon>
        <taxon>CS clade</taxon>
        <taxon>Chlamydomonadales</taxon>
        <taxon>Dunaliellaceae</taxon>
        <taxon>Dunaliella</taxon>
    </lineage>
</organism>
<dbReference type="EMBL" id="MU069658">
    <property type="protein sequence ID" value="KAF5836499.1"/>
    <property type="molecule type" value="Genomic_DNA"/>
</dbReference>
<evidence type="ECO:0000256" key="1">
    <source>
        <dbReference type="ARBA" id="ARBA00007558"/>
    </source>
</evidence>
<accession>A0ABQ7GPH0</accession>
<dbReference type="PANTHER" id="PTHR12770">
    <property type="entry name" value="RUS1 FAMILY PROTEIN C16ORF58"/>
    <property type="match status" value="1"/>
</dbReference>
<evidence type="ECO:0000259" key="3">
    <source>
        <dbReference type="Pfam" id="PF04884"/>
    </source>
</evidence>
<dbReference type="Pfam" id="PF04884">
    <property type="entry name" value="UVB_sens_prot"/>
    <property type="match status" value="1"/>
</dbReference>
<evidence type="ECO:0000313" key="5">
    <source>
        <dbReference type="Proteomes" id="UP000815325"/>
    </source>
</evidence>
<keyword evidence="5" id="KW-1185">Reference proteome</keyword>
<dbReference type="InterPro" id="IPR054549">
    <property type="entry name" value="UVB_sens_RUS_dom"/>
</dbReference>
<feature type="compositionally biased region" description="Low complexity" evidence="2">
    <location>
        <begin position="576"/>
        <end position="592"/>
    </location>
</feature>
<feature type="compositionally biased region" description="Polar residues" evidence="2">
    <location>
        <begin position="11"/>
        <end position="20"/>
    </location>
</feature>
<feature type="domain" description="Protein root UVB sensitive/RUS" evidence="3">
    <location>
        <begin position="134"/>
        <end position="369"/>
    </location>
</feature>
<feature type="region of interest" description="Disordered" evidence="2">
    <location>
        <begin position="1"/>
        <end position="20"/>
    </location>
</feature>
<sequence length="662" mass="72556">MKHSLLLLEPNNDSPQQEPLNFSLSHQRPPWLVRTSNTQRQQLCTERRKTDRAAKCVFASISLGGAAQSVIDSTVQAASSEPHLELLPIGTQRGRGPQKRERRYVWDGKKVVAVDEERLGQVYTPSGRLLQWWSDLREALGRAFLPDRRDVTPDYWEWMHWRLTQRFFSSTMQNLATQSLLLALGMGAKRTIAASAAINWLLKDGVGRIARMTLATNFGQSFDSDLKRIRFLTSTIFDTTLGCEFITPFFPQHFLALASVSNVGKAMALAAFVATAPAFQQALCTGGNIADVTAKGQAQHMVMDMLALGLSASAMYLAKNMKTPALLPLAAYPFLAVGDCYCIYRELKAVQLRTLNRERAELVAEQWVKMGKVPHTEEICERETLLLPPNVCNGTLPLTITSVEGLVTHPSQVQQLMSRYKDTQYMLALHDKQTRAHTSPAAAMLPGPLQRLTTTPPRLVVSLSETAKGADVLTAVLEAAYIRQAVTEHVRLKQTCEPVAATSTGARPGHSSSSNSSSGSGAARATSSPHDRQDRASTPSRGNHGNEGTGGSIQSRSQGANGRSGCSSVDTGLRVQQQQQQQQPKQEADAQARAQAAAASQLRHGFPLSEKELESLALGAHRRATRDAKRFVKEVIAAGWKVDPFLLSTTEKEGFILMPKKK</sequence>
<evidence type="ECO:0000256" key="2">
    <source>
        <dbReference type="SAM" id="MobiDB-lite"/>
    </source>
</evidence>
<name>A0ABQ7GPH0_DUNSA</name>
<comment type="similarity">
    <text evidence="1">Belongs to the RUS1 family.</text>
</comment>
<comment type="caution">
    <text evidence="4">The sequence shown here is derived from an EMBL/GenBank/DDBJ whole genome shotgun (WGS) entry which is preliminary data.</text>
</comment>
<dbReference type="InterPro" id="IPR006968">
    <property type="entry name" value="RUS_fam"/>
</dbReference>
<evidence type="ECO:0000313" key="4">
    <source>
        <dbReference type="EMBL" id="KAF5836499.1"/>
    </source>
</evidence>
<dbReference type="PANTHER" id="PTHR12770:SF29">
    <property type="entry name" value="PROTEIN ROOT UVB SENSITIVE 4"/>
    <property type="match status" value="1"/>
</dbReference>
<protein>
    <submittedName>
        <fullName evidence="4">Vitamin B6 photo-protection and homoeostasis-domain-containing protein</fullName>
    </submittedName>
</protein>
<feature type="compositionally biased region" description="Polar residues" evidence="2">
    <location>
        <begin position="552"/>
        <end position="570"/>
    </location>
</feature>
<dbReference type="Proteomes" id="UP000815325">
    <property type="component" value="Unassembled WGS sequence"/>
</dbReference>
<proteinExistence type="inferred from homology"/>
<feature type="compositionally biased region" description="Low complexity" evidence="2">
    <location>
        <begin position="505"/>
        <end position="528"/>
    </location>
</feature>
<reference evidence="4" key="1">
    <citation type="submission" date="2017-08" db="EMBL/GenBank/DDBJ databases">
        <authorList>
            <person name="Polle J.E."/>
            <person name="Barry K."/>
            <person name="Cushman J."/>
            <person name="Schmutz J."/>
            <person name="Tran D."/>
            <person name="Hathwaick L.T."/>
            <person name="Yim W.C."/>
            <person name="Jenkins J."/>
            <person name="Mckie-Krisberg Z.M."/>
            <person name="Prochnik S."/>
            <person name="Lindquist E."/>
            <person name="Dockter R.B."/>
            <person name="Adam C."/>
            <person name="Molina H."/>
            <person name="Bunkerborg J."/>
            <person name="Jin E."/>
            <person name="Buchheim M."/>
            <person name="Magnuson J."/>
        </authorList>
    </citation>
    <scope>NUCLEOTIDE SEQUENCE</scope>
    <source>
        <strain evidence="4">CCAP 19/18</strain>
    </source>
</reference>